<feature type="region of interest" description="Disordered" evidence="2">
    <location>
        <begin position="392"/>
        <end position="412"/>
    </location>
</feature>
<evidence type="ECO:0000256" key="1">
    <source>
        <dbReference type="SAM" id="Coils"/>
    </source>
</evidence>
<dbReference type="OrthoDB" id="191852at2759"/>
<protein>
    <submittedName>
        <fullName evidence="3">Uncharacterized protein</fullName>
    </submittedName>
</protein>
<dbReference type="SUPFAM" id="SSF57997">
    <property type="entry name" value="Tropomyosin"/>
    <property type="match status" value="1"/>
</dbReference>
<accession>A0A8J2SWL5</accession>
<feature type="coiled-coil region" evidence="1">
    <location>
        <begin position="72"/>
        <end position="99"/>
    </location>
</feature>
<dbReference type="AlphaFoldDB" id="A0A8J2SWL5"/>
<feature type="region of interest" description="Disordered" evidence="2">
    <location>
        <begin position="111"/>
        <end position="136"/>
    </location>
</feature>
<dbReference type="Gene3D" id="1.20.5.340">
    <property type="match status" value="1"/>
</dbReference>
<reference evidence="3" key="1">
    <citation type="submission" date="2021-11" db="EMBL/GenBank/DDBJ databases">
        <authorList>
            <consortium name="Genoscope - CEA"/>
            <person name="William W."/>
        </authorList>
    </citation>
    <scope>NUCLEOTIDE SEQUENCE</scope>
</reference>
<gene>
    <name evidence="3" type="ORF">PECAL_4P26890</name>
</gene>
<evidence type="ECO:0000313" key="4">
    <source>
        <dbReference type="Proteomes" id="UP000789595"/>
    </source>
</evidence>
<comment type="caution">
    <text evidence="3">The sequence shown here is derived from an EMBL/GenBank/DDBJ whole genome shotgun (WGS) entry which is preliminary data.</text>
</comment>
<keyword evidence="1" id="KW-0175">Coiled coil</keyword>
<dbReference type="EMBL" id="CAKKNE010000004">
    <property type="protein sequence ID" value="CAH0375357.1"/>
    <property type="molecule type" value="Genomic_DNA"/>
</dbReference>
<feature type="compositionally biased region" description="Basic and acidic residues" evidence="2">
    <location>
        <begin position="392"/>
        <end position="403"/>
    </location>
</feature>
<proteinExistence type="predicted"/>
<feature type="compositionally biased region" description="Polar residues" evidence="2">
    <location>
        <begin position="933"/>
        <end position="944"/>
    </location>
</feature>
<feature type="region of interest" description="Disordered" evidence="2">
    <location>
        <begin position="803"/>
        <end position="828"/>
    </location>
</feature>
<organism evidence="3 4">
    <name type="scientific">Pelagomonas calceolata</name>
    <dbReference type="NCBI Taxonomy" id="35677"/>
    <lineage>
        <taxon>Eukaryota</taxon>
        <taxon>Sar</taxon>
        <taxon>Stramenopiles</taxon>
        <taxon>Ochrophyta</taxon>
        <taxon>Pelagophyceae</taxon>
        <taxon>Pelagomonadales</taxon>
        <taxon>Pelagomonadaceae</taxon>
        <taxon>Pelagomonas</taxon>
    </lineage>
</organism>
<evidence type="ECO:0000256" key="2">
    <source>
        <dbReference type="SAM" id="MobiDB-lite"/>
    </source>
</evidence>
<name>A0A8J2SWL5_9STRA</name>
<dbReference type="Proteomes" id="UP000789595">
    <property type="component" value="Unassembled WGS sequence"/>
</dbReference>
<sequence>MPQQDMSVRDEDQLARDQSLDQLKDQLRASLGYEGGADGLVSMESGELHRFMGELGDKIAEHDRLIVAPPWLAKLQAQVARLEGEVVDLRGSLAESRAEVLELRSALQARPVSPEHGAAPAPAASAEAPPPPAAPPAAALEALERRLRGDLVAHPQLDRRLVALHHAVERADEVAKLDVKAQLVTFGIELDRLRKTVEIAPSAGEIQALKDMYGGKLKALKTFLSEKLTKIERDVRMEASADATRIETALVEGEAKSNEELEALRDQATALGEALEALRDDARRQHGVLDQRITADRQDVDAQLEEARADGRELQDAMKETEDLVQGLQRNLDEAGEREAEVRALLDDAARERDETKAEVQDDFQKLRQALKGVEGRCQRMTKDAEAVERRVDGAEQKLDQTQKRSTAHGAQLKDAAKRLDQLEADLEVVTETDLEDLRADLAAHKEAFASYADATAARLDEHAAAQRATAATVKGYENDVYHVFPGTLREQDAVLAAMKKDLDERGARQDTWNAATAAAHTDLAERTATALAEAGGAGERAALRLATLERAAEETAGRVDRQLEHLRELEGTVAGNHGAVTTAVDALARDSETRFARQEESFTEELATLRDHLKALFETMEYEMSLKIKLAPNSPIHLSAEDQKQLLRHQANECAKVANRFEQRAADDKGCPAALPRDMCRAISLSTEAMADYIARKADVWAVEQQIHGAPEDVAYSDASVEQRRQRIFRNFMELVGEEIAKRHPDAGSLRLEARRKVTQKIAQAIEMSLSKCDMVGVVGHSRLLARRLDVPTCAACDRPLINRRNPYRGPEPPDAPREDVSRPESSLAFAVPSGEMDRVQFRGATRQERVDPLYAKQRDYQRENVRHKKERSDDAAHRPRTVVRGGFRMPQGLGLSEEIQQRMSPNTIEVQRSVDKVDEQDPMMQLPSIPGGSTHTLHTQSR</sequence>
<keyword evidence="4" id="KW-1185">Reference proteome</keyword>
<feature type="compositionally biased region" description="Low complexity" evidence="2">
    <location>
        <begin position="118"/>
        <end position="127"/>
    </location>
</feature>
<feature type="region of interest" description="Disordered" evidence="2">
    <location>
        <begin position="913"/>
        <end position="944"/>
    </location>
</feature>
<evidence type="ECO:0000313" key="3">
    <source>
        <dbReference type="EMBL" id="CAH0375357.1"/>
    </source>
</evidence>